<dbReference type="Proteomes" id="UP001066276">
    <property type="component" value="Chromosome 5"/>
</dbReference>
<reference evidence="2" key="1">
    <citation type="journal article" date="2022" name="bioRxiv">
        <title>Sequencing and chromosome-scale assembly of the giantPleurodeles waltlgenome.</title>
        <authorList>
            <person name="Brown T."/>
            <person name="Elewa A."/>
            <person name="Iarovenko S."/>
            <person name="Subramanian E."/>
            <person name="Araus A.J."/>
            <person name="Petzold A."/>
            <person name="Susuki M."/>
            <person name="Suzuki K.-i.T."/>
            <person name="Hayashi T."/>
            <person name="Toyoda A."/>
            <person name="Oliveira C."/>
            <person name="Osipova E."/>
            <person name="Leigh N.D."/>
            <person name="Simon A."/>
            <person name="Yun M.H."/>
        </authorList>
    </citation>
    <scope>NUCLEOTIDE SEQUENCE</scope>
    <source>
        <strain evidence="2">20211129_DDA</strain>
        <tissue evidence="2">Liver</tissue>
    </source>
</reference>
<proteinExistence type="predicted"/>
<feature type="region of interest" description="Disordered" evidence="1">
    <location>
        <begin position="1"/>
        <end position="42"/>
    </location>
</feature>
<dbReference type="EMBL" id="JANPWB010000009">
    <property type="protein sequence ID" value="KAJ1157051.1"/>
    <property type="molecule type" value="Genomic_DNA"/>
</dbReference>
<organism evidence="2 3">
    <name type="scientific">Pleurodeles waltl</name>
    <name type="common">Iberian ribbed newt</name>
    <dbReference type="NCBI Taxonomy" id="8319"/>
    <lineage>
        <taxon>Eukaryota</taxon>
        <taxon>Metazoa</taxon>
        <taxon>Chordata</taxon>
        <taxon>Craniata</taxon>
        <taxon>Vertebrata</taxon>
        <taxon>Euteleostomi</taxon>
        <taxon>Amphibia</taxon>
        <taxon>Batrachia</taxon>
        <taxon>Caudata</taxon>
        <taxon>Salamandroidea</taxon>
        <taxon>Salamandridae</taxon>
        <taxon>Pleurodelinae</taxon>
        <taxon>Pleurodeles</taxon>
    </lineage>
</organism>
<protein>
    <submittedName>
        <fullName evidence="2">Uncharacterized protein</fullName>
    </submittedName>
</protein>
<evidence type="ECO:0000256" key="1">
    <source>
        <dbReference type="SAM" id="MobiDB-lite"/>
    </source>
</evidence>
<feature type="region of interest" description="Disordered" evidence="1">
    <location>
        <begin position="77"/>
        <end position="100"/>
    </location>
</feature>
<name>A0AAV7RX16_PLEWA</name>
<accession>A0AAV7RX16</accession>
<evidence type="ECO:0000313" key="3">
    <source>
        <dbReference type="Proteomes" id="UP001066276"/>
    </source>
</evidence>
<evidence type="ECO:0000313" key="2">
    <source>
        <dbReference type="EMBL" id="KAJ1157051.1"/>
    </source>
</evidence>
<sequence length="100" mass="10164">MGSWGSCRRAGKDGPEAKAAPKCQNHPDIAAPRPAHLVDPGAGRAEPGASLCWLCLCYPGSAACACGGTRQPESSVATAADLSGRRGPQYVERPSTADTG</sequence>
<comment type="caution">
    <text evidence="2">The sequence shown here is derived from an EMBL/GenBank/DDBJ whole genome shotgun (WGS) entry which is preliminary data.</text>
</comment>
<dbReference type="AlphaFoldDB" id="A0AAV7RX16"/>
<gene>
    <name evidence="2" type="ORF">NDU88_009766</name>
</gene>
<keyword evidence="3" id="KW-1185">Reference proteome</keyword>